<dbReference type="HOGENOM" id="CLU_238972_0_0_1"/>
<gene>
    <name evidence="3" type="ORF">COCVIDRAFT_30820</name>
</gene>
<feature type="compositionally biased region" description="Polar residues" evidence="2">
    <location>
        <begin position="286"/>
        <end position="296"/>
    </location>
</feature>
<feature type="compositionally biased region" description="Gly residues" evidence="2">
    <location>
        <begin position="216"/>
        <end position="233"/>
    </location>
</feature>
<protein>
    <submittedName>
        <fullName evidence="3">Uncharacterized protein</fullName>
    </submittedName>
</protein>
<dbReference type="GeneID" id="26254626"/>
<feature type="coiled-coil region" evidence="1">
    <location>
        <begin position="575"/>
        <end position="630"/>
    </location>
</feature>
<evidence type="ECO:0000313" key="4">
    <source>
        <dbReference type="Proteomes" id="UP000054337"/>
    </source>
</evidence>
<feature type="compositionally biased region" description="Low complexity" evidence="2">
    <location>
        <begin position="335"/>
        <end position="344"/>
    </location>
</feature>
<feature type="region of interest" description="Disordered" evidence="2">
    <location>
        <begin position="1"/>
        <end position="25"/>
    </location>
</feature>
<keyword evidence="4" id="KW-1185">Reference proteome</keyword>
<feature type="compositionally biased region" description="Basic and acidic residues" evidence="2">
    <location>
        <begin position="1"/>
        <end position="12"/>
    </location>
</feature>
<dbReference type="EMBL" id="KI968822">
    <property type="protein sequence ID" value="EUN22082.1"/>
    <property type="molecule type" value="Genomic_DNA"/>
</dbReference>
<keyword evidence="1" id="KW-0175">Coiled coil</keyword>
<organism evidence="3 4">
    <name type="scientific">Bipolaris victoriae (strain FI3)</name>
    <name type="common">Victoria blight of oats agent</name>
    <name type="synonym">Cochliobolus victoriae</name>
    <dbReference type="NCBI Taxonomy" id="930091"/>
    <lineage>
        <taxon>Eukaryota</taxon>
        <taxon>Fungi</taxon>
        <taxon>Dikarya</taxon>
        <taxon>Ascomycota</taxon>
        <taxon>Pezizomycotina</taxon>
        <taxon>Dothideomycetes</taxon>
        <taxon>Pleosporomycetidae</taxon>
        <taxon>Pleosporales</taxon>
        <taxon>Pleosporineae</taxon>
        <taxon>Pleosporaceae</taxon>
        <taxon>Bipolaris</taxon>
    </lineage>
</organism>
<dbReference type="Proteomes" id="UP000054337">
    <property type="component" value="Unassembled WGS sequence"/>
</dbReference>
<evidence type="ECO:0000256" key="2">
    <source>
        <dbReference type="SAM" id="MobiDB-lite"/>
    </source>
</evidence>
<proteinExistence type="predicted"/>
<feature type="region of interest" description="Disordered" evidence="2">
    <location>
        <begin position="333"/>
        <end position="357"/>
    </location>
</feature>
<evidence type="ECO:0000313" key="3">
    <source>
        <dbReference type="EMBL" id="EUN22082.1"/>
    </source>
</evidence>
<evidence type="ECO:0000256" key="1">
    <source>
        <dbReference type="SAM" id="Coils"/>
    </source>
</evidence>
<reference evidence="3 4" key="1">
    <citation type="journal article" date="2013" name="PLoS Genet.">
        <title>Comparative genome structure, secondary metabolite, and effector coding capacity across Cochliobolus pathogens.</title>
        <authorList>
            <person name="Condon B.J."/>
            <person name="Leng Y."/>
            <person name="Wu D."/>
            <person name="Bushley K.E."/>
            <person name="Ohm R.A."/>
            <person name="Otillar R."/>
            <person name="Martin J."/>
            <person name="Schackwitz W."/>
            <person name="Grimwood J."/>
            <person name="MohdZainudin N."/>
            <person name="Xue C."/>
            <person name="Wang R."/>
            <person name="Manning V.A."/>
            <person name="Dhillon B."/>
            <person name="Tu Z.J."/>
            <person name="Steffenson B.J."/>
            <person name="Salamov A."/>
            <person name="Sun H."/>
            <person name="Lowry S."/>
            <person name="LaButti K."/>
            <person name="Han J."/>
            <person name="Copeland A."/>
            <person name="Lindquist E."/>
            <person name="Barry K."/>
            <person name="Schmutz J."/>
            <person name="Baker S.E."/>
            <person name="Ciuffetti L.M."/>
            <person name="Grigoriev I.V."/>
            <person name="Zhong S."/>
            <person name="Turgeon B.G."/>
        </authorList>
    </citation>
    <scope>NUCLEOTIDE SEQUENCE [LARGE SCALE GENOMIC DNA]</scope>
    <source>
        <strain evidence="3 4">FI3</strain>
    </source>
</reference>
<feature type="region of interest" description="Disordered" evidence="2">
    <location>
        <begin position="1780"/>
        <end position="1822"/>
    </location>
</feature>
<feature type="region of interest" description="Disordered" evidence="2">
    <location>
        <begin position="212"/>
        <end position="317"/>
    </location>
</feature>
<sequence>MADVKKPTRDNIDVPETGRSPLSTTITDSSGTIQKILFAYRGVTLLSTESTHVGAAQYRDDDNVSWPRYWLGRSDYQTTELHAEDLYVYAGTRFDFACKDLVVRCRRLIIVGPSKSASTTDVVFTTWPGEPLTPEDPTDTAAKGANAVQTKSYGMIDPSGFRHMMYHNHMAETGANGVTPTFTAAHGKNAGSIVFFGEIVNRTSENVKVLFDSQGQEGGKGAKGQQGGKGGDGMTDSNKSFFTPFEGDNNKNADLCNAGKGGNGSNGKNGANGGNGGAQIIRSTHGDSTPTVSVEENVNKGELGRGGDAGKGGESGTAGYWIETFAAPWKDDIQHGGWQQSGSSGEPGKDGEAGEQGFSLTTENKNYEGTFIDLTHLLMVQQRLNFEWEWAVGLQTPLGDYNTSEDGAVGELLKLRFQRFGASFQWVKSTISKLSLQQPSAADNHDHDQLVVDVLGSFDILPKSQDSFRDRMCQRTLACWGSDIKIDEYSSQHYPIKGSESEKEKQDIIEKRQNSSKRLRTAVKKFEKSLNLCLGMVKQLEDVQKSQTSTAGRGFLDVPQANIRFTYILQSLEETMKLKAEKDRLQSQLDLAARNRENTGIDKQKFVNYRTNAKSDLKTAQDEREKLLAALPGQVSDVGKAKTIAQAKLDGLYESHRPSQLASCSSLMSVLSVVGNCLMFANAEVGIPLLIGAALETGSAIHSAATTSVDVKDESGNVLMSSDELDSKVLVIDRALDQSGLLRKLQGSDSANNIGKAYEKIVVAKQEFEALCDEVFNDHSLAGQAEVDVARAAFDDLVAKADLLNRSVIKLKQNSVEQQRILLLESAADSYILNYDEEIQAGSDLAFEQAFDICSTVYSLRTNEMASNLLNLVRAWNAATLTRCNILDNYIDLGSFDNIVNDSTFQLDAEQAMAELIIGYEALANRNPVQTHDMSPPFTFTEAKDAERISDLKNNGKFNFCYVSGSNKRFKVDTNWYDMRLEQCSFEIPGIKLRDKAAKEAIKIGVTLGGFCSVYHLDKKEIRFNIDETNFSLIADIDEGGKTDIHIFDNQTVCHMEYKDKEGDLHTFDRHIRSPMSQWLFQISDWENIKQTYDFSAVTEIKLHMNVSHRSRKPVSPAMLHLVPTTLDANAPELADADSAKDPDVTKIHLYSIVMDEPPLARPLGHNEALIFLPGGISASTIFEKLLQPLRGGRRQEILRHNDFTKSRHGKWAGDPEVGAKELNAMSNDDIVSSAGEWHRNARVNLKRLNVLPDDRTKVMFRGPDDNSTYGKGHYTSITAVHKFENAKTFIENGPVALTAVKSLSPASYVISPEQAKEYNREYSYTDKWEWMLKHSKEIMQTEQGFTTGSKDITGYTGLLGGAAQITLRDCGPARTYPDGSIVRVVIANVDETYHPFAQSAEWCFSYDPLYPEEIMVSHTSIGKNASYFNDYINATMAPYVFHTAQETMPFAHKAIETGKTVDRVILDHVITNDDRHAENLSLIRRFLASTDIVTPFLVFLRQAFTKYDPEMTKKAEVIVHKATLEEMMRMTPAELETGVKSPVVKEAPGIAGYEGSFNSASVMIGQPIESLGDVSSNPAGEKVCDAVKTDLDQTVFQSEDRNQIDAMRKAVEKLVDKNSKGWDLKKNTPGELFEILKAETSLTTDIQALFKKTLLGGSTISDVMNNLNPGDLAKFPDGLLEKGMSRYVSSLLFKRHDIVELWVKGHLEAKAYPELSKVNEAAKLKAEVAKARNDLNACQAEYQTKYQELIVARQKNDKLEIEKRVEEVIKKEAEVEEYKRKKEKAEEMHSIVEDRDERKMKHENEVKAKEKVLFPKTRNEK</sequence>
<name>W7ED63_BIPV3</name>
<dbReference type="RefSeq" id="XP_014551658.1">
    <property type="nucleotide sequence ID" value="XM_014696172.1"/>
</dbReference>
<accession>W7ED63</accession>
<feature type="compositionally biased region" description="Gly residues" evidence="2">
    <location>
        <begin position="259"/>
        <end position="277"/>
    </location>
</feature>
<feature type="compositionally biased region" description="Gly residues" evidence="2">
    <location>
        <begin position="306"/>
        <end position="316"/>
    </location>
</feature>